<feature type="region of interest" description="Disordered" evidence="4">
    <location>
        <begin position="1"/>
        <end position="35"/>
    </location>
</feature>
<dbReference type="Proteomes" id="UP000261739">
    <property type="component" value="Unassembled WGS sequence"/>
</dbReference>
<evidence type="ECO:0000259" key="5">
    <source>
        <dbReference type="Pfam" id="PF00135"/>
    </source>
</evidence>
<keyword evidence="2 3" id="KW-0378">Hydrolase</keyword>
<proteinExistence type="inferred from homology"/>
<dbReference type="Gene3D" id="3.40.50.1820">
    <property type="entry name" value="alpha/beta hydrolase"/>
    <property type="match status" value="1"/>
</dbReference>
<evidence type="ECO:0000313" key="7">
    <source>
        <dbReference type="Proteomes" id="UP000261739"/>
    </source>
</evidence>
<organism evidence="6 7">
    <name type="scientific">Corynebacterium nuruki</name>
    <dbReference type="NCBI Taxonomy" id="1032851"/>
    <lineage>
        <taxon>Bacteria</taxon>
        <taxon>Bacillati</taxon>
        <taxon>Actinomycetota</taxon>
        <taxon>Actinomycetes</taxon>
        <taxon>Mycobacteriales</taxon>
        <taxon>Corynebacteriaceae</taxon>
        <taxon>Corynebacterium</taxon>
    </lineage>
</organism>
<reference evidence="6 7" key="1">
    <citation type="journal article" date="2018" name="Nat. Biotechnol.">
        <title>A standardized bacterial taxonomy based on genome phylogeny substantially revises the tree of life.</title>
        <authorList>
            <person name="Parks D.H."/>
            <person name="Chuvochina M."/>
            <person name="Waite D.W."/>
            <person name="Rinke C."/>
            <person name="Skarshewski A."/>
            <person name="Chaumeil P.A."/>
            <person name="Hugenholtz P."/>
        </authorList>
    </citation>
    <scope>NUCLEOTIDE SEQUENCE [LARGE SCALE GENOMIC DNA]</scope>
    <source>
        <strain evidence="6">UBA11247</strain>
    </source>
</reference>
<dbReference type="Pfam" id="PF00135">
    <property type="entry name" value="COesterase"/>
    <property type="match status" value="2"/>
</dbReference>
<comment type="similarity">
    <text evidence="1 3">Belongs to the type-B carboxylesterase/lipase family.</text>
</comment>
<feature type="domain" description="Carboxylesterase type B" evidence="5">
    <location>
        <begin position="388"/>
        <end position="503"/>
    </location>
</feature>
<dbReference type="EC" id="3.1.1.-" evidence="3"/>
<evidence type="ECO:0000256" key="1">
    <source>
        <dbReference type="ARBA" id="ARBA00005964"/>
    </source>
</evidence>
<evidence type="ECO:0000256" key="4">
    <source>
        <dbReference type="SAM" id="MobiDB-lite"/>
    </source>
</evidence>
<dbReference type="InterPro" id="IPR029058">
    <property type="entry name" value="AB_hydrolase_fold"/>
</dbReference>
<dbReference type="PROSITE" id="PS00122">
    <property type="entry name" value="CARBOXYLESTERASE_B_1"/>
    <property type="match status" value="1"/>
</dbReference>
<dbReference type="SUPFAM" id="SSF53474">
    <property type="entry name" value="alpha/beta-Hydrolases"/>
    <property type="match status" value="1"/>
</dbReference>
<dbReference type="GO" id="GO:0016787">
    <property type="term" value="F:hydrolase activity"/>
    <property type="evidence" value="ECO:0007669"/>
    <property type="project" value="UniProtKB-KW"/>
</dbReference>
<dbReference type="InterPro" id="IPR002018">
    <property type="entry name" value="CarbesteraseB"/>
</dbReference>
<evidence type="ECO:0000256" key="2">
    <source>
        <dbReference type="ARBA" id="ARBA00022801"/>
    </source>
</evidence>
<feature type="domain" description="Carboxylesterase type B" evidence="5">
    <location>
        <begin position="6"/>
        <end position="343"/>
    </location>
</feature>
<dbReference type="AlphaFoldDB" id="A0A3D4SYU0"/>
<evidence type="ECO:0000313" key="6">
    <source>
        <dbReference type="EMBL" id="HCT14453.1"/>
    </source>
</evidence>
<gene>
    <name evidence="6" type="ORF">DIW82_06590</name>
</gene>
<name>A0A3D4SYU0_9CORY</name>
<dbReference type="EMBL" id="DQID01000175">
    <property type="protein sequence ID" value="HCT14453.1"/>
    <property type="molecule type" value="Genomic_DNA"/>
</dbReference>
<dbReference type="PANTHER" id="PTHR11559">
    <property type="entry name" value="CARBOXYLESTERASE"/>
    <property type="match status" value="1"/>
</dbReference>
<dbReference type="PROSITE" id="PS00941">
    <property type="entry name" value="CARBOXYLESTERASE_B_2"/>
    <property type="match status" value="1"/>
</dbReference>
<feature type="compositionally biased region" description="Low complexity" evidence="4">
    <location>
        <begin position="17"/>
        <end position="27"/>
    </location>
</feature>
<comment type="caution">
    <text evidence="6">The sequence shown here is derived from an EMBL/GenBank/DDBJ whole genome shotgun (WGS) entry which is preliminary data.</text>
</comment>
<evidence type="ECO:0000256" key="3">
    <source>
        <dbReference type="RuleBase" id="RU361235"/>
    </source>
</evidence>
<dbReference type="RefSeq" id="WP_010121939.1">
    <property type="nucleotide sequence ID" value="NZ_DAITTW010000100.1"/>
</dbReference>
<dbReference type="STRING" id="863239.GCA_000213935_00549"/>
<accession>A0A3D4SYU0</accession>
<feature type="region of interest" description="Disordered" evidence="4">
    <location>
        <begin position="51"/>
        <end position="71"/>
    </location>
</feature>
<dbReference type="InterPro" id="IPR019826">
    <property type="entry name" value="Carboxylesterase_B_AS"/>
</dbReference>
<dbReference type="InterPro" id="IPR019819">
    <property type="entry name" value="Carboxylesterase_B_CS"/>
</dbReference>
<dbReference type="InterPro" id="IPR050309">
    <property type="entry name" value="Type-B_Carboxylest/Lipase"/>
</dbReference>
<protein>
    <recommendedName>
        <fullName evidence="3">Carboxylic ester hydrolase</fullName>
        <ecNumber evidence="3">3.1.1.-</ecNumber>
    </recommendedName>
</protein>
<sequence>MQDDRLTVSTTAGPVTGAAQSAPPGQAGETGTEAWYGVPYAAPPVGELRFRRPQPVSPRSEPLAATQWGHSPMQQPMSEAMGGVGDSPGSTPDIDEDCLTLNIVRPAGEAGETASGLPVMVWIYGGAFTVGASRNYDGRHLAERGDVVVVTVNYRVGPWGFLDFSALSTSDGPVFESNTGLHDQIAALTWIRDNIAAFGGDPDNVTVFGESAGGSSVLALMCMPDARGLFHRVIAESPAVAGTGAASQERWARRFAELLAPDAATDADLGRALLSATQDELLATVGKLAGVGAVEAPGTVLYGPCIDGESLPEPVLRTFASGRQARVPLIIGTNEHEGLLFLVGAQKSGAEILPVYPDTVRRHLGEKPAVPDLLATYPGFPDPVEAARVGGDLLFWYPATVVADAHGAVAPTWAYRFDYVSQDPRFGALGATHGQEIPYVFGRIRAVLAAEGAGGTGEADRDIAFSEQVMDRWLAFARDGVPDAAWPVYRAADRTVQVLDEECVLQQDPLGERRAAWAAVFGG</sequence>